<dbReference type="InterPro" id="IPR001633">
    <property type="entry name" value="EAL_dom"/>
</dbReference>
<dbReference type="RefSeq" id="WP_353304181.1">
    <property type="nucleotide sequence ID" value="NZ_BAABWN010000014.1"/>
</dbReference>
<feature type="domain" description="GGDEF" evidence="2">
    <location>
        <begin position="427"/>
        <end position="577"/>
    </location>
</feature>
<dbReference type="InterPro" id="IPR029787">
    <property type="entry name" value="Nucleotide_cyclase"/>
</dbReference>
<dbReference type="SUPFAM" id="SSF55073">
    <property type="entry name" value="Nucleotide cyclase"/>
    <property type="match status" value="1"/>
</dbReference>
<comment type="caution">
    <text evidence="3">The sequence shown here is derived from an EMBL/GenBank/DDBJ whole genome shotgun (WGS) entry which is preliminary data.</text>
</comment>
<accession>A0ABQ0ADR4</accession>
<proteinExistence type="predicted"/>
<dbReference type="Pfam" id="PF00563">
    <property type="entry name" value="EAL"/>
    <property type="match status" value="1"/>
</dbReference>
<dbReference type="SMART" id="SM00052">
    <property type="entry name" value="EAL"/>
    <property type="match status" value="1"/>
</dbReference>
<evidence type="ECO:0000259" key="2">
    <source>
        <dbReference type="PROSITE" id="PS50887"/>
    </source>
</evidence>
<evidence type="ECO:0000259" key="1">
    <source>
        <dbReference type="PROSITE" id="PS50883"/>
    </source>
</evidence>
<dbReference type="SMART" id="SM00267">
    <property type="entry name" value="GGDEF"/>
    <property type="match status" value="1"/>
</dbReference>
<reference evidence="3 4" key="1">
    <citation type="submission" date="2024-04" db="EMBL/GenBank/DDBJ databases">
        <title>Draft genome sequence of Sessilibacter corallicola NBRC 116591.</title>
        <authorList>
            <person name="Miyakawa T."/>
            <person name="Kusuya Y."/>
            <person name="Miura T."/>
        </authorList>
    </citation>
    <scope>NUCLEOTIDE SEQUENCE [LARGE SCALE GENOMIC DNA]</scope>
    <source>
        <strain evidence="3 4">KU-00831-HH</strain>
    </source>
</reference>
<dbReference type="InterPro" id="IPR043128">
    <property type="entry name" value="Rev_trsase/Diguanyl_cyclase"/>
</dbReference>
<gene>
    <name evidence="3" type="ORF">NBRC116591_35230</name>
</gene>
<dbReference type="NCBIfam" id="TIGR00254">
    <property type="entry name" value="GGDEF"/>
    <property type="match status" value="1"/>
</dbReference>
<dbReference type="PANTHER" id="PTHR33121:SF76">
    <property type="entry name" value="SIGNALING PROTEIN"/>
    <property type="match status" value="1"/>
</dbReference>
<dbReference type="CDD" id="cd01948">
    <property type="entry name" value="EAL"/>
    <property type="match status" value="1"/>
</dbReference>
<dbReference type="Pfam" id="PF00990">
    <property type="entry name" value="GGDEF"/>
    <property type="match status" value="1"/>
</dbReference>
<organism evidence="3 4">
    <name type="scientific">Sessilibacter corallicola</name>
    <dbReference type="NCBI Taxonomy" id="2904075"/>
    <lineage>
        <taxon>Bacteria</taxon>
        <taxon>Pseudomonadati</taxon>
        <taxon>Pseudomonadota</taxon>
        <taxon>Gammaproteobacteria</taxon>
        <taxon>Cellvibrionales</taxon>
        <taxon>Cellvibrionaceae</taxon>
        <taxon>Sessilibacter</taxon>
    </lineage>
</organism>
<dbReference type="SUPFAM" id="SSF141868">
    <property type="entry name" value="EAL domain-like"/>
    <property type="match status" value="1"/>
</dbReference>
<dbReference type="Gene3D" id="3.20.20.450">
    <property type="entry name" value="EAL domain"/>
    <property type="match status" value="1"/>
</dbReference>
<dbReference type="CDD" id="cd01949">
    <property type="entry name" value="GGDEF"/>
    <property type="match status" value="1"/>
</dbReference>
<protein>
    <submittedName>
        <fullName evidence="3">Bifunctional diguanylate cyclase/phosphodiesterase</fullName>
    </submittedName>
</protein>
<evidence type="ECO:0000313" key="3">
    <source>
        <dbReference type="EMBL" id="GAA6169712.1"/>
    </source>
</evidence>
<name>A0ABQ0ADR4_9GAMM</name>
<dbReference type="InterPro" id="IPR050706">
    <property type="entry name" value="Cyclic-di-GMP_PDE-like"/>
</dbReference>
<feature type="domain" description="EAL" evidence="1">
    <location>
        <begin position="3"/>
        <end position="253"/>
    </location>
</feature>
<dbReference type="PROSITE" id="PS50887">
    <property type="entry name" value="GGDEF"/>
    <property type="match status" value="1"/>
</dbReference>
<keyword evidence="4" id="KW-1185">Reference proteome</keyword>
<dbReference type="PANTHER" id="PTHR33121">
    <property type="entry name" value="CYCLIC DI-GMP PHOSPHODIESTERASE PDEF"/>
    <property type="match status" value="1"/>
</dbReference>
<dbReference type="Gene3D" id="3.30.70.270">
    <property type="match status" value="1"/>
</dbReference>
<dbReference type="EMBL" id="BAABWN010000014">
    <property type="protein sequence ID" value="GAA6169712.1"/>
    <property type="molecule type" value="Genomic_DNA"/>
</dbReference>
<dbReference type="InterPro" id="IPR035919">
    <property type="entry name" value="EAL_sf"/>
</dbReference>
<evidence type="ECO:0000313" key="4">
    <source>
        <dbReference type="Proteomes" id="UP001465153"/>
    </source>
</evidence>
<dbReference type="InterPro" id="IPR000160">
    <property type="entry name" value="GGDEF_dom"/>
</dbReference>
<sequence length="579" mass="66102">MDSTAFEAELEDIIAHDRLQAVFQPIYTVDQAEIFAHEALIRGPHNSKFRSPDILFTTALQKGLLFDLEMACRRASISKYSELDLPGYLFLNVHPLIFVNNDHPSRETLSLLEQYNVEPERVVIELSEKYPIKDLEILQKALLHYKNMGLKIAIDDLGSGYSGLRFWSEIKPDFVKIDQYFIQNIHNDPTKLEFVRSIMTLSGSLSTEVVAEGIEEFEELELLLDLGVTLGQGYYLRKPETNPETTIPSTLMHKHRVRRAPLNIKKSVATLLQQAETVEADTKTEVLADLFYSDSKRLSIPIVQENRPLGLVWRGSLLEKLSTPHGRAINTHVEAVDQLAPGTVIVDISESLESVSDKILSCHDDKLPWHFIITRNQEYLGIGSVRDLLQEITHQKIQYASYANPLTQLPGNVPIYQYIDTLLQNKNKFYLAHFDLNNFKPYNDVYGYEDGDKLIKFLADLISQHCELEDFVGHIGGDRFVVVFERENWQVSCHSIIDAFDNSVNRFYFQEHIDVGGIETHSRQGEMFTFPLVSLAVGVVRPDLYRCTTHHQVEELASGAIKEAKKCASSNLFYSRRRI</sequence>
<dbReference type="PROSITE" id="PS50883">
    <property type="entry name" value="EAL"/>
    <property type="match status" value="1"/>
</dbReference>
<dbReference type="Proteomes" id="UP001465153">
    <property type="component" value="Unassembled WGS sequence"/>
</dbReference>